<feature type="transmembrane region" description="Helical" evidence="1">
    <location>
        <begin position="162"/>
        <end position="182"/>
    </location>
</feature>
<dbReference type="RefSeq" id="WP_043146469.1">
    <property type="nucleotide sequence ID" value="NZ_JSUQ01000029.1"/>
</dbReference>
<comment type="caution">
    <text evidence="3">The sequence shown here is derived from an EMBL/GenBank/DDBJ whole genome shotgun (WGS) entry which is preliminary data.</text>
</comment>
<keyword evidence="1" id="KW-0472">Membrane</keyword>
<dbReference type="EMBL" id="JSUQ01000029">
    <property type="protein sequence ID" value="KHQ50217.1"/>
    <property type="molecule type" value="Genomic_DNA"/>
</dbReference>
<dbReference type="Proteomes" id="UP000030960">
    <property type="component" value="Unassembled WGS sequence"/>
</dbReference>
<dbReference type="AlphaFoldDB" id="A0A0B3RQQ8"/>
<dbReference type="PANTHER" id="PTHR23028">
    <property type="entry name" value="ACETYLTRANSFERASE"/>
    <property type="match status" value="1"/>
</dbReference>
<keyword evidence="3" id="KW-0012">Acyltransferase</keyword>
<dbReference type="OrthoDB" id="9767863at2"/>
<dbReference type="GO" id="GO:0000271">
    <property type="term" value="P:polysaccharide biosynthetic process"/>
    <property type="evidence" value="ECO:0007669"/>
    <property type="project" value="TreeGrafter"/>
</dbReference>
<feature type="transmembrane region" description="Helical" evidence="1">
    <location>
        <begin position="316"/>
        <end position="337"/>
    </location>
</feature>
<organism evidence="3 4">
    <name type="scientific">Mameliella alba</name>
    <dbReference type="NCBI Taxonomy" id="561184"/>
    <lineage>
        <taxon>Bacteria</taxon>
        <taxon>Pseudomonadati</taxon>
        <taxon>Pseudomonadota</taxon>
        <taxon>Alphaproteobacteria</taxon>
        <taxon>Rhodobacterales</taxon>
        <taxon>Roseobacteraceae</taxon>
        <taxon>Mameliella</taxon>
    </lineage>
</organism>
<feature type="transmembrane region" description="Helical" evidence="1">
    <location>
        <begin position="213"/>
        <end position="232"/>
    </location>
</feature>
<keyword evidence="1" id="KW-1133">Transmembrane helix</keyword>
<keyword evidence="1" id="KW-0812">Transmembrane</keyword>
<evidence type="ECO:0000259" key="2">
    <source>
        <dbReference type="Pfam" id="PF01757"/>
    </source>
</evidence>
<sequence>MPPPAVGRGRSGVASDTGRYRNFDTLRLWAVVAVVLSHSFLIATGTEDGDLFKVLTGEVAGFYAVQVFFVPSGFLVTRSRFACDSSWDYARRRFLRVYPAYAVSVLLVFLLVPFLIDGVGAHLADERTWRNLLRTLAADSTRAKVPEFTYYDAPVGESLNPVYWTIEAEVLLYLLVGLLYALRLLTLPGCLFFLVLAIWVRLFAPFADDLHRWALQYGAPGFFSGAVMWFVFRHHRPRAWIAALLAVVTLAGIFLSDATRVLFPDFAAYPLLWLGSRGAPDLGNWTRAGDLSYGIYLFGWPVQQVIRSITGPMEGWSFFLLCLGPVLLAGWLSWHLIERPALRLKAGAGVTPPGRRAGETAGRRPS</sequence>
<name>A0A0B3RQQ8_9RHOB</name>
<feature type="domain" description="Acyltransferase 3" evidence="2">
    <location>
        <begin position="22"/>
        <end position="333"/>
    </location>
</feature>
<feature type="transmembrane region" description="Helical" evidence="1">
    <location>
        <begin position="26"/>
        <end position="43"/>
    </location>
</feature>
<dbReference type="InterPro" id="IPR002656">
    <property type="entry name" value="Acyl_transf_3_dom"/>
</dbReference>
<evidence type="ECO:0000313" key="3">
    <source>
        <dbReference type="EMBL" id="KHQ50217.1"/>
    </source>
</evidence>
<reference evidence="3 4" key="1">
    <citation type="submission" date="2014-10" db="EMBL/GenBank/DDBJ databases">
        <title>Genome sequence of Ponticoccus sp. strain UMTAT08 isolated from clonal culture of toxic dinoflagellate Alexandrium tamiyavanichii.</title>
        <authorList>
            <person name="Gan H.Y."/>
            <person name="Muhd D.-D."/>
            <person name="Mohd Noor M.E."/>
            <person name="Yeong Y.S."/>
            <person name="Usup G."/>
        </authorList>
    </citation>
    <scope>NUCLEOTIDE SEQUENCE [LARGE SCALE GENOMIC DNA]</scope>
    <source>
        <strain evidence="3 4">UMTAT08</strain>
    </source>
</reference>
<dbReference type="GO" id="GO:0016747">
    <property type="term" value="F:acyltransferase activity, transferring groups other than amino-acyl groups"/>
    <property type="evidence" value="ECO:0007669"/>
    <property type="project" value="InterPro"/>
</dbReference>
<dbReference type="GO" id="GO:0016020">
    <property type="term" value="C:membrane"/>
    <property type="evidence" value="ECO:0007669"/>
    <property type="project" value="TreeGrafter"/>
</dbReference>
<evidence type="ECO:0000313" key="4">
    <source>
        <dbReference type="Proteomes" id="UP000030960"/>
    </source>
</evidence>
<feature type="transmembrane region" description="Helical" evidence="1">
    <location>
        <begin position="55"/>
        <end position="76"/>
    </location>
</feature>
<dbReference type="InterPro" id="IPR050879">
    <property type="entry name" value="Acyltransferase_3"/>
</dbReference>
<feature type="transmembrane region" description="Helical" evidence="1">
    <location>
        <begin position="97"/>
        <end position="116"/>
    </location>
</feature>
<accession>A0A0B3RQQ8</accession>
<keyword evidence="4" id="KW-1185">Reference proteome</keyword>
<dbReference type="PANTHER" id="PTHR23028:SF53">
    <property type="entry name" value="ACYL_TRANSF_3 DOMAIN-CONTAINING PROTEIN"/>
    <property type="match status" value="1"/>
</dbReference>
<gene>
    <name evidence="3" type="ORF">OA50_05213</name>
</gene>
<proteinExistence type="predicted"/>
<keyword evidence="3" id="KW-0808">Transferase</keyword>
<protein>
    <submittedName>
        <fullName evidence="3">Putative acyltransferase</fullName>
    </submittedName>
</protein>
<dbReference type="STRING" id="561184.SAMN05216376_11649"/>
<evidence type="ECO:0000256" key="1">
    <source>
        <dbReference type="SAM" id="Phobius"/>
    </source>
</evidence>
<feature type="transmembrane region" description="Helical" evidence="1">
    <location>
        <begin position="239"/>
        <end position="263"/>
    </location>
</feature>
<feature type="transmembrane region" description="Helical" evidence="1">
    <location>
        <begin position="189"/>
        <end position="207"/>
    </location>
</feature>
<dbReference type="Pfam" id="PF01757">
    <property type="entry name" value="Acyl_transf_3"/>
    <property type="match status" value="1"/>
</dbReference>